<protein>
    <submittedName>
        <fullName evidence="2">Glycosyltransferase family 1 protein</fullName>
    </submittedName>
</protein>
<dbReference type="SUPFAM" id="SSF53756">
    <property type="entry name" value="UDP-Glycosyltransferase/glycogen phosphorylase"/>
    <property type="match status" value="1"/>
</dbReference>
<dbReference type="Gene3D" id="3.40.50.2000">
    <property type="entry name" value="Glycogen Phosphorylase B"/>
    <property type="match status" value="1"/>
</dbReference>
<dbReference type="RefSeq" id="WP_124940379.1">
    <property type="nucleotide sequence ID" value="NZ_CP033577.1"/>
</dbReference>
<dbReference type="Pfam" id="PF00534">
    <property type="entry name" value="Glycos_transf_1"/>
    <property type="match status" value="1"/>
</dbReference>
<accession>A0A3G4V8V3</accession>
<dbReference type="InterPro" id="IPR001296">
    <property type="entry name" value="Glyco_trans_1"/>
</dbReference>
<gene>
    <name evidence="2" type="ORF">ECB94_07870</name>
</gene>
<feature type="domain" description="Glycosyl transferase family 1" evidence="1">
    <location>
        <begin position="189"/>
        <end position="347"/>
    </location>
</feature>
<dbReference type="GO" id="GO:0016757">
    <property type="term" value="F:glycosyltransferase activity"/>
    <property type="evidence" value="ECO:0007669"/>
    <property type="project" value="InterPro"/>
</dbReference>
<dbReference type="PANTHER" id="PTHR46401:SF9">
    <property type="entry name" value="MANNOSYLTRANSFERASE A"/>
    <property type="match status" value="1"/>
</dbReference>
<organism evidence="2 3">
    <name type="scientific">Vibrio mediterranei</name>
    <dbReference type="NCBI Taxonomy" id="689"/>
    <lineage>
        <taxon>Bacteria</taxon>
        <taxon>Pseudomonadati</taxon>
        <taxon>Pseudomonadota</taxon>
        <taxon>Gammaproteobacteria</taxon>
        <taxon>Vibrionales</taxon>
        <taxon>Vibrionaceae</taxon>
        <taxon>Vibrio</taxon>
    </lineage>
</organism>
<evidence type="ECO:0000259" key="1">
    <source>
        <dbReference type="Pfam" id="PF00534"/>
    </source>
</evidence>
<sequence>MKIWLDYSTIKDWDGTLTGIPRTVYSIEQALASVGCSFERVFINDDLAHFYRLPNNYINSKMDLERADMSEGDILLSLGATWAYASYNEEVKRLKVIGVKYYQLYYDLIPTKFPYFYEQGKAFGEYYGKILAETLELCDVAFFISECSKQDICNYYSGENEFKKVVIRLGEDFDSAKRCSPHNLSKLTEDQEDFILCVGTLEKRKNQNMLLDAYRIMLRSHRRLEVPTLYLIGREGWMNGDLVFQLENDPLLEGKVKVLKGISDEELETLYHSALFTVFPSLYEGWGLPISESFKRGKACLASDSSSMVEIAPDLTVLLNPYAPREWAEKILELVTDRSKLRALTERIQAEYQPHSWQDTARTIIKEF</sequence>
<reference evidence="2 3" key="1">
    <citation type="submission" date="2018-11" db="EMBL/GenBank/DDBJ databases">
        <title>Complete Genome Sequence of Vbrio mediterranei 117-T6: a Potential Pathogen Bacteria Isolated from the Conchocelis of Pyropia.</title>
        <authorList>
            <person name="Liu Q."/>
        </authorList>
    </citation>
    <scope>NUCLEOTIDE SEQUENCE [LARGE SCALE GENOMIC DNA]</scope>
    <source>
        <strain evidence="2 3">117-T6</strain>
    </source>
</reference>
<keyword evidence="2" id="KW-0808">Transferase</keyword>
<dbReference type="AlphaFoldDB" id="A0A3G4V8V3"/>
<dbReference type="CDD" id="cd03809">
    <property type="entry name" value="GT4_MtfB-like"/>
    <property type="match status" value="1"/>
</dbReference>
<dbReference type="Proteomes" id="UP000279760">
    <property type="component" value="Chromosome 1"/>
</dbReference>
<name>A0A3G4V8V3_9VIBR</name>
<evidence type="ECO:0000313" key="3">
    <source>
        <dbReference type="Proteomes" id="UP000279760"/>
    </source>
</evidence>
<evidence type="ECO:0000313" key="2">
    <source>
        <dbReference type="EMBL" id="AYV21216.1"/>
    </source>
</evidence>
<dbReference type="EMBL" id="CP033577">
    <property type="protein sequence ID" value="AYV21216.1"/>
    <property type="molecule type" value="Genomic_DNA"/>
</dbReference>
<dbReference type="PANTHER" id="PTHR46401">
    <property type="entry name" value="GLYCOSYLTRANSFERASE WBBK-RELATED"/>
    <property type="match status" value="1"/>
</dbReference>
<proteinExistence type="predicted"/>